<comment type="caution">
    <text evidence="1">The sequence shown here is derived from an EMBL/GenBank/DDBJ whole genome shotgun (WGS) entry which is preliminary data.</text>
</comment>
<name>A0A5N5L4M7_9ROSI</name>
<gene>
    <name evidence="1" type="ORF">DKX38_015083</name>
</gene>
<dbReference type="Gene3D" id="3.40.140.10">
    <property type="entry name" value="Cytidine Deaminase, domain 2"/>
    <property type="match status" value="2"/>
</dbReference>
<reference evidence="2" key="1">
    <citation type="journal article" date="2019" name="Gigascience">
        <title>De novo genome assembly of the endangered Acer yangbiense, a plant species with extremely small populations endemic to Yunnan Province, China.</title>
        <authorList>
            <person name="Yang J."/>
            <person name="Wariss H.M."/>
            <person name="Tao L."/>
            <person name="Zhang R."/>
            <person name="Yun Q."/>
            <person name="Hollingsworth P."/>
            <person name="Dao Z."/>
            <person name="Luo G."/>
            <person name="Guo H."/>
            <person name="Ma Y."/>
            <person name="Sun W."/>
        </authorList>
    </citation>
    <scope>NUCLEOTIDE SEQUENCE [LARGE SCALE GENOMIC DNA]</scope>
    <source>
        <strain evidence="2">cv. br00</strain>
    </source>
</reference>
<dbReference type="PANTHER" id="PTHR12947">
    <property type="entry name" value="AMSH-LIKE PROTEASE"/>
    <property type="match status" value="1"/>
</dbReference>
<proteinExistence type="predicted"/>
<dbReference type="SUPFAM" id="SSF102712">
    <property type="entry name" value="JAB1/MPN domain"/>
    <property type="match status" value="1"/>
</dbReference>
<protein>
    <recommendedName>
        <fullName evidence="3">MPN domain-containing protein</fullName>
    </recommendedName>
</protein>
<dbReference type="EMBL" id="VDCV01000010">
    <property type="protein sequence ID" value="KAB5537550.1"/>
    <property type="molecule type" value="Genomic_DNA"/>
</dbReference>
<keyword evidence="2" id="KW-1185">Reference proteome</keyword>
<dbReference type="PANTHER" id="PTHR12947:SF13">
    <property type="entry name" value="FI19924P1"/>
    <property type="match status" value="1"/>
</dbReference>
<dbReference type="GO" id="GO:0005768">
    <property type="term" value="C:endosome"/>
    <property type="evidence" value="ECO:0007669"/>
    <property type="project" value="TreeGrafter"/>
</dbReference>
<dbReference type="GO" id="GO:0070536">
    <property type="term" value="P:protein K63-linked deubiquitination"/>
    <property type="evidence" value="ECO:0007669"/>
    <property type="project" value="TreeGrafter"/>
</dbReference>
<evidence type="ECO:0008006" key="3">
    <source>
        <dbReference type="Google" id="ProtNLM"/>
    </source>
</evidence>
<dbReference type="Proteomes" id="UP000326939">
    <property type="component" value="Chromosome 10"/>
</dbReference>
<organism evidence="1 2">
    <name type="scientific">Salix brachista</name>
    <dbReference type="NCBI Taxonomy" id="2182728"/>
    <lineage>
        <taxon>Eukaryota</taxon>
        <taxon>Viridiplantae</taxon>
        <taxon>Streptophyta</taxon>
        <taxon>Embryophyta</taxon>
        <taxon>Tracheophyta</taxon>
        <taxon>Spermatophyta</taxon>
        <taxon>Magnoliopsida</taxon>
        <taxon>eudicotyledons</taxon>
        <taxon>Gunneridae</taxon>
        <taxon>Pentapetalae</taxon>
        <taxon>rosids</taxon>
        <taxon>fabids</taxon>
        <taxon>Malpighiales</taxon>
        <taxon>Salicaceae</taxon>
        <taxon>Saliceae</taxon>
        <taxon>Salix</taxon>
    </lineage>
</organism>
<evidence type="ECO:0000313" key="1">
    <source>
        <dbReference type="EMBL" id="KAB5537550.1"/>
    </source>
</evidence>
<evidence type="ECO:0000313" key="2">
    <source>
        <dbReference type="Proteomes" id="UP000326939"/>
    </source>
</evidence>
<dbReference type="GO" id="GO:0016020">
    <property type="term" value="C:membrane"/>
    <property type="evidence" value="ECO:0007669"/>
    <property type="project" value="TreeGrafter"/>
</dbReference>
<sequence>MTPTDSKCQHITVHTATQTSPCRILSCVEKAPKCAHVSLIPVADSDQRSCNQPSGSRVLQDVHISALLMENFLELARENTEKDLETCGILGAFLTHPSQSCFMSSIDLHTHYSYQTMVPEAFAIVMAPTDKSRSYGIFRLSDPGGMSVLKECEESGFHPHGEPADGSPIYEHCTNVYTNTNLRPRVQDNTNMTLATSCSKSGLSAFLFKYMQMLMFVVSGFQ</sequence>
<dbReference type="AlphaFoldDB" id="A0A5N5L4M7"/>
<accession>A0A5N5L4M7</accession>